<protein>
    <submittedName>
        <fullName evidence="1">6323_t:CDS:1</fullName>
    </submittedName>
</protein>
<dbReference type="PANTHER" id="PTHR33266">
    <property type="entry name" value="CHROMOSOME 15, WHOLE GENOME SHOTGUN SEQUENCE"/>
    <property type="match status" value="1"/>
</dbReference>
<dbReference type="EMBL" id="CAJVPQ010001007">
    <property type="protein sequence ID" value="CAG8526140.1"/>
    <property type="molecule type" value="Genomic_DNA"/>
</dbReference>
<dbReference type="AlphaFoldDB" id="A0A9N9AAU7"/>
<name>A0A9N9AAU7_9GLOM</name>
<proteinExistence type="predicted"/>
<sequence>MSLETSSGSFMPSTDIGRNIKLNMFHTRHCSKPQDTANLILLKRSLRIFLHFTFAYVLQQEEEWRLAYILFQLMNLFYTKNKSYSPGRCEAYRWGFGILPSGLRKMPLIHSDSFEELCDRSAGRANGWDSSNDNANVDQETGMILFTLFIKLFTMDVFQQSEIPLDITDPEDREMFALIRLRRPLGYSYLESNKKNPRHLRNLIEHFKIKLLGEVDDLTRADITRANIAIVSLLACLEISSQLTLASDLIASHAAICYAISEDRENLLVGYSSEPLLAEVGFFLIEDKGNLVKVLKTFNDSLKKGIVEPGPREEFVA</sequence>
<dbReference type="OrthoDB" id="3270019at2759"/>
<comment type="caution">
    <text evidence="1">The sequence shown here is derived from an EMBL/GenBank/DDBJ whole genome shotgun (WGS) entry which is preliminary data.</text>
</comment>
<dbReference type="PANTHER" id="PTHR33266:SF1">
    <property type="entry name" value="F-BOX DOMAIN-CONTAINING PROTEIN"/>
    <property type="match status" value="1"/>
</dbReference>
<keyword evidence="2" id="KW-1185">Reference proteome</keyword>
<evidence type="ECO:0000313" key="1">
    <source>
        <dbReference type="EMBL" id="CAG8526140.1"/>
    </source>
</evidence>
<dbReference type="Proteomes" id="UP000789570">
    <property type="component" value="Unassembled WGS sequence"/>
</dbReference>
<accession>A0A9N9AAU7</accession>
<reference evidence="1" key="1">
    <citation type="submission" date="2021-06" db="EMBL/GenBank/DDBJ databases">
        <authorList>
            <person name="Kallberg Y."/>
            <person name="Tangrot J."/>
            <person name="Rosling A."/>
        </authorList>
    </citation>
    <scope>NUCLEOTIDE SEQUENCE</scope>
    <source>
        <strain evidence="1">UK204</strain>
    </source>
</reference>
<evidence type="ECO:0000313" key="2">
    <source>
        <dbReference type="Proteomes" id="UP000789570"/>
    </source>
</evidence>
<organism evidence="1 2">
    <name type="scientific">Funneliformis caledonium</name>
    <dbReference type="NCBI Taxonomy" id="1117310"/>
    <lineage>
        <taxon>Eukaryota</taxon>
        <taxon>Fungi</taxon>
        <taxon>Fungi incertae sedis</taxon>
        <taxon>Mucoromycota</taxon>
        <taxon>Glomeromycotina</taxon>
        <taxon>Glomeromycetes</taxon>
        <taxon>Glomerales</taxon>
        <taxon>Glomeraceae</taxon>
        <taxon>Funneliformis</taxon>
    </lineage>
</organism>
<gene>
    <name evidence="1" type="ORF">FCALED_LOCUS4946</name>
</gene>